<dbReference type="EMBL" id="HE797135">
    <property type="protein sequence ID" value="CCM03917.1"/>
    <property type="molecule type" value="Genomic_DNA"/>
</dbReference>
<comment type="subcellular location">
    <subcellularLocation>
        <location evidence="1">Cytoplasm</location>
    </subcellularLocation>
</comment>
<evidence type="ECO:0000313" key="10">
    <source>
        <dbReference type="EMBL" id="CCM03917.1"/>
    </source>
</evidence>
<evidence type="ECO:0000256" key="1">
    <source>
        <dbReference type="ARBA" id="ARBA00004496"/>
    </source>
</evidence>
<dbReference type="HOGENOM" id="CLU_002459_2_1_1"/>
<keyword evidence="6" id="KW-0694">RNA-binding</keyword>
<dbReference type="STRING" id="599839.J4HYJ5"/>
<proteinExistence type="inferred from homology"/>
<feature type="compositionally biased region" description="Low complexity" evidence="8">
    <location>
        <begin position="804"/>
        <end position="814"/>
    </location>
</feature>
<organism evidence="10 11">
    <name type="scientific">Fibroporia radiculosa</name>
    <dbReference type="NCBI Taxonomy" id="599839"/>
    <lineage>
        <taxon>Eukaryota</taxon>
        <taxon>Fungi</taxon>
        <taxon>Dikarya</taxon>
        <taxon>Basidiomycota</taxon>
        <taxon>Agaricomycotina</taxon>
        <taxon>Agaricomycetes</taxon>
        <taxon>Polyporales</taxon>
        <taxon>Fibroporiaceae</taxon>
        <taxon>Fibroporia</taxon>
    </lineage>
</organism>
<feature type="domain" description="MI" evidence="9">
    <location>
        <begin position="1362"/>
        <end position="1483"/>
    </location>
</feature>
<feature type="compositionally biased region" description="Basic and acidic residues" evidence="8">
    <location>
        <begin position="1255"/>
        <end position="1265"/>
    </location>
</feature>
<feature type="region of interest" description="Disordered" evidence="8">
    <location>
        <begin position="1472"/>
        <end position="1494"/>
    </location>
</feature>
<evidence type="ECO:0000259" key="9">
    <source>
        <dbReference type="PROSITE" id="PS51366"/>
    </source>
</evidence>
<dbReference type="Pfam" id="PF02847">
    <property type="entry name" value="MA3"/>
    <property type="match status" value="1"/>
</dbReference>
<accession>J4HYJ5</accession>
<dbReference type="PANTHER" id="PTHR23253">
    <property type="entry name" value="EUKARYOTIC TRANSLATION INITIATION FACTOR 4 GAMMA"/>
    <property type="match status" value="1"/>
</dbReference>
<feature type="compositionally biased region" description="Polar residues" evidence="8">
    <location>
        <begin position="1266"/>
        <end position="1275"/>
    </location>
</feature>
<keyword evidence="7" id="KW-0648">Protein biosynthesis</keyword>
<dbReference type="InterPro" id="IPR016024">
    <property type="entry name" value="ARM-type_fold"/>
</dbReference>
<feature type="compositionally biased region" description="Low complexity" evidence="8">
    <location>
        <begin position="1288"/>
        <end position="1300"/>
    </location>
</feature>
<dbReference type="SUPFAM" id="SSF48371">
    <property type="entry name" value="ARM repeat"/>
    <property type="match status" value="2"/>
</dbReference>
<evidence type="ECO:0000256" key="5">
    <source>
        <dbReference type="ARBA" id="ARBA00022553"/>
    </source>
</evidence>
<dbReference type="OrthoDB" id="514777at2759"/>
<keyword evidence="3" id="KW-0963">Cytoplasm</keyword>
<feature type="compositionally biased region" description="Polar residues" evidence="8">
    <location>
        <begin position="74"/>
        <end position="87"/>
    </location>
</feature>
<name>J4HYJ5_9APHY</name>
<evidence type="ECO:0000256" key="4">
    <source>
        <dbReference type="ARBA" id="ARBA00022540"/>
    </source>
</evidence>
<dbReference type="FunFam" id="1.25.40.180:FF:000020">
    <property type="entry name" value="Eukaryotic translation initiation factor subunit"/>
    <property type="match status" value="1"/>
</dbReference>
<protein>
    <recommendedName>
        <fullName evidence="9">MI domain-containing protein</fullName>
    </recommendedName>
</protein>
<dbReference type="SUPFAM" id="SSF101489">
    <property type="entry name" value="Eukaryotic initiation factor 4f subunit eIF4g, eIF4e-binding domain"/>
    <property type="match status" value="1"/>
</dbReference>
<dbReference type="InterPro" id="IPR036211">
    <property type="entry name" value="eIF4G_eIF4E-bd_sf"/>
</dbReference>
<keyword evidence="4" id="KW-0396">Initiation factor</keyword>
<feature type="region of interest" description="Disordered" evidence="8">
    <location>
        <begin position="745"/>
        <end position="766"/>
    </location>
</feature>
<evidence type="ECO:0000256" key="3">
    <source>
        <dbReference type="ARBA" id="ARBA00022490"/>
    </source>
</evidence>
<feature type="region of interest" description="Disordered" evidence="8">
    <location>
        <begin position="1"/>
        <end position="288"/>
    </location>
</feature>
<feature type="compositionally biased region" description="Gly residues" evidence="8">
    <location>
        <begin position="249"/>
        <end position="262"/>
    </location>
</feature>
<dbReference type="GO" id="GO:0003729">
    <property type="term" value="F:mRNA binding"/>
    <property type="evidence" value="ECO:0007669"/>
    <property type="project" value="TreeGrafter"/>
</dbReference>
<feature type="compositionally biased region" description="Polar residues" evidence="8">
    <location>
        <begin position="120"/>
        <end position="135"/>
    </location>
</feature>
<dbReference type="SMART" id="SM00543">
    <property type="entry name" value="MIF4G"/>
    <property type="match status" value="1"/>
</dbReference>
<keyword evidence="11" id="KW-1185">Reference proteome</keyword>
<gene>
    <name evidence="10" type="ORF">FIBRA_06068</name>
</gene>
<feature type="compositionally biased region" description="Pro residues" evidence="8">
    <location>
        <begin position="325"/>
        <end position="339"/>
    </location>
</feature>
<evidence type="ECO:0000256" key="7">
    <source>
        <dbReference type="ARBA" id="ARBA00022917"/>
    </source>
</evidence>
<dbReference type="Gene3D" id="1.20.970.30">
    <property type="entry name" value="eIF4G, eIF4E-binding domain"/>
    <property type="match status" value="1"/>
</dbReference>
<keyword evidence="5" id="KW-0597">Phosphoprotein</keyword>
<dbReference type="Pfam" id="PF02854">
    <property type="entry name" value="MIF4G"/>
    <property type="match status" value="1"/>
</dbReference>
<feature type="compositionally biased region" description="Low complexity" evidence="8">
    <location>
        <begin position="751"/>
        <end position="766"/>
    </location>
</feature>
<comment type="similarity">
    <text evidence="2">Belongs to the eukaryotic initiation factor 4G family.</text>
</comment>
<feature type="region of interest" description="Disordered" evidence="8">
    <location>
        <begin position="322"/>
        <end position="667"/>
    </location>
</feature>
<feature type="compositionally biased region" description="Polar residues" evidence="8">
    <location>
        <begin position="861"/>
        <end position="871"/>
    </location>
</feature>
<dbReference type="GO" id="GO:0016281">
    <property type="term" value="C:eukaryotic translation initiation factor 4F complex"/>
    <property type="evidence" value="ECO:0007669"/>
    <property type="project" value="TreeGrafter"/>
</dbReference>
<evidence type="ECO:0000313" key="11">
    <source>
        <dbReference type="Proteomes" id="UP000006352"/>
    </source>
</evidence>
<feature type="region of interest" description="Disordered" evidence="8">
    <location>
        <begin position="1180"/>
        <end position="1366"/>
    </location>
</feature>
<evidence type="ECO:0000256" key="6">
    <source>
        <dbReference type="ARBA" id="ARBA00022884"/>
    </source>
</evidence>
<dbReference type="Proteomes" id="UP000006352">
    <property type="component" value="Unassembled WGS sequence"/>
</dbReference>
<feature type="compositionally biased region" description="Low complexity" evidence="8">
    <location>
        <begin position="444"/>
        <end position="454"/>
    </location>
</feature>
<dbReference type="InterPro" id="IPR022745">
    <property type="entry name" value="eIF4G1_eIF4E-bd"/>
</dbReference>
<feature type="compositionally biased region" description="Polar residues" evidence="8">
    <location>
        <begin position="825"/>
        <end position="834"/>
    </location>
</feature>
<feature type="region of interest" description="Disordered" evidence="8">
    <location>
        <begin position="891"/>
        <end position="910"/>
    </location>
</feature>
<dbReference type="GO" id="GO:0010494">
    <property type="term" value="C:cytoplasmic stress granule"/>
    <property type="evidence" value="ECO:0007669"/>
    <property type="project" value="UniProtKB-ARBA"/>
</dbReference>
<dbReference type="PROSITE" id="PS51366">
    <property type="entry name" value="MI"/>
    <property type="match status" value="1"/>
</dbReference>
<feature type="compositionally biased region" description="Low complexity" evidence="8">
    <location>
        <begin position="160"/>
        <end position="200"/>
    </location>
</feature>
<dbReference type="InterPro" id="IPR003891">
    <property type="entry name" value="Initiation_fac_eIF4g_MI"/>
</dbReference>
<dbReference type="InParanoid" id="J4HYJ5"/>
<feature type="compositionally biased region" description="Basic and acidic residues" evidence="8">
    <location>
        <begin position="622"/>
        <end position="634"/>
    </location>
</feature>
<dbReference type="GeneID" id="24098828"/>
<sequence length="1494" mass="161507">MSKSSTASASKIPTQLPSKSAWAKGPPQSNSSAPSPRSQSPAPNQGAPQPTHSRRPSALGQGVSFKDGVAGARSPTSAVKSASSVTFGSIDDITAPISSSPAAVPIIKSEGVKTFGSVPATPTSASANGKPTSAASGPPLSQPPVTPSTPSKFDIKKLFQVPSSAPVPTSAASQSSASPSSRTSSLPQSSPQISHSQPSQLGAHSYPFVPSGGPRPPQNGSQPTSGAPPPRSPVFPRQMPNGQVNGVNGRPGGAPGGPGAGPGAIPAGMSSPRMGPPHLGQPTGMPPQVPVPGWPGYYYPPQYPGMPPPEAYIPYSPGWHVPQHMVPPPHQQAPGPPGPQHGGMPMSPRNVPPPLHTPGTPTLAPAMPNTAHPPHTTPSPHSHNASLSSVSSPPPTPSSSTSAPGMNRLNSGASAFVPRKTHPVKITTTNGMEVNLESYKKQGVTPSPTVPSSPARKSMVRMETPEAKERRLAEEKEKERQKKDAEERVKREEEERKKKVREEEERKKAAEEERVRKEKEDEERARKQRIEEEERVRKQKVEEEARLKKEEEERIQKEEEERARKEEEERIAREEAEKAEKAKAALEELEESEPQQAEAEEGEVEEPDEIQPALPETPEVTDDSKEKSVEKNSLRIDTAVSVPDLQRRRHPGPLDLSSAKSQPVPQPLPSALATARVIEDINSVSYPEGIRSPKVELNVNARHGKFRYDRDFLMQFMAICKEKPESLPPLDAIGLEPVDQPFPMSRGGSGRRASAAMPPPASTSRSGVGLGISGFNKPGSNPFQMGQFATPTTKMSSEERFAISSSSRSTSMSGGTAGIPFNRAQPLTRTSSQGGPMANKRTRSKRGVDRADANKAYAGPSGSSFDTSAASQAGMAPFEPVAPLEISANRWQPTSLGKRPQQADTDSPEIVDRKVKGLLNKLTMERFDSISDQIIAWANRSEKEKDGRTLIQVIRLVFEKATDEATWSEMYARLCRKMMEQISPKVQDDGIKNTEGKPIAGGQLFRKYLLNRCQEDFERGWVAKEATAAAAATRASEDQAAKAAAEKDADENILYSEEYYAAQKAKRQGLGLIKFIGELFKLQMLTERIMHECVKKLLGNVENPEEEEIESLCKLLTTVGQILDTQKARAHMDVYFSRMKELTKSLNDVIELRERKWIPRNQVAAPTTIAAVHEAAAKEKAAHEKDAYQRNLSMSRGGSRRGGDRGDHTQIGPDGWAVAGGSVPRPPPKAGDLSNFGKISKPTSMTLGPASVFQGKEKTKSRESTISRGGSSNMFSKLMENPELATEVASSKSSRPPSRKASVDFGASGMPEAPQQRRKLQLLPRSVPKADEIKADSTPASEAGQSDDEGGDPAAPSMTEDEALTRVKEDSKEFFSIRDLTEAEVYFSKLPSEHRWRLVDKLVSSAIESKESDAQLVADFFSRAMSKNLCSPQSFEDGFAPVAEILDDVAIDAPKAFNLMAMMMKGARLDQDEDRRSRLASKSMDSDKLLALLS</sequence>
<dbReference type="PANTHER" id="PTHR23253:SF9">
    <property type="entry name" value="EUKARYOTIC TRANSLATION INITIATION FACTOR 4 GAMMA 2"/>
    <property type="match status" value="1"/>
</dbReference>
<evidence type="ECO:0000256" key="8">
    <source>
        <dbReference type="SAM" id="MobiDB-lite"/>
    </source>
</evidence>
<reference evidence="10 11" key="1">
    <citation type="journal article" date="2012" name="Appl. Environ. Microbiol.">
        <title>Short-read sequencing for genomic analysis of the brown rot fungus Fibroporia radiculosa.</title>
        <authorList>
            <person name="Tang J.D."/>
            <person name="Perkins A.D."/>
            <person name="Sonstegard T.S."/>
            <person name="Schroeder S.G."/>
            <person name="Burgess S.C."/>
            <person name="Diehl S.V."/>
        </authorList>
    </citation>
    <scope>NUCLEOTIDE SEQUENCE [LARGE SCALE GENOMIC DNA]</scope>
    <source>
        <strain evidence="10 11">TFFH 294</strain>
    </source>
</reference>
<dbReference type="Pfam" id="PF12152">
    <property type="entry name" value="eIF_4G1"/>
    <property type="match status" value="1"/>
</dbReference>
<dbReference type="Gene3D" id="1.25.40.180">
    <property type="match status" value="2"/>
</dbReference>
<feature type="compositionally biased region" description="Acidic residues" evidence="8">
    <location>
        <begin position="587"/>
        <end position="609"/>
    </location>
</feature>
<dbReference type="RefSeq" id="XP_012183200.1">
    <property type="nucleotide sequence ID" value="XM_012327810.1"/>
</dbReference>
<feature type="region of interest" description="Disordered" evidence="8">
    <location>
        <begin position="804"/>
        <end position="871"/>
    </location>
</feature>
<feature type="compositionally biased region" description="Low complexity" evidence="8">
    <location>
        <begin position="357"/>
        <end position="391"/>
    </location>
</feature>
<feature type="compositionally biased region" description="Basic and acidic residues" evidence="8">
    <location>
        <begin position="463"/>
        <end position="586"/>
    </location>
</feature>
<evidence type="ECO:0000256" key="2">
    <source>
        <dbReference type="ARBA" id="ARBA00005775"/>
    </source>
</evidence>
<feature type="compositionally biased region" description="Polar residues" evidence="8">
    <location>
        <begin position="1"/>
        <end position="18"/>
    </location>
</feature>
<dbReference type="InterPro" id="IPR003890">
    <property type="entry name" value="MIF4G-like_typ-3"/>
</dbReference>
<feature type="compositionally biased region" description="Low complexity" evidence="8">
    <location>
        <begin position="26"/>
        <end position="45"/>
    </location>
</feature>
<dbReference type="GO" id="GO:0003743">
    <property type="term" value="F:translation initiation factor activity"/>
    <property type="evidence" value="ECO:0007669"/>
    <property type="project" value="UniProtKB-KW"/>
</dbReference>